<dbReference type="OrthoDB" id="5464498at2"/>
<evidence type="ECO:0000313" key="2">
    <source>
        <dbReference type="EMBL" id="SHN69187.1"/>
    </source>
</evidence>
<feature type="signal peptide" evidence="1">
    <location>
        <begin position="1"/>
        <end position="23"/>
    </location>
</feature>
<dbReference type="RefSeq" id="WP_072697604.1">
    <property type="nucleotide sequence ID" value="NZ_FRDI01000011.1"/>
</dbReference>
<dbReference type="EMBL" id="FRDI01000011">
    <property type="protein sequence ID" value="SHN69187.1"/>
    <property type="molecule type" value="Genomic_DNA"/>
</dbReference>
<feature type="chain" id="PRO_5012523107" evidence="1">
    <location>
        <begin position="24"/>
        <end position="575"/>
    </location>
</feature>
<proteinExistence type="predicted"/>
<dbReference type="Proteomes" id="UP000186469">
    <property type="component" value="Unassembled WGS sequence"/>
</dbReference>
<reference evidence="2 3" key="1">
    <citation type="submission" date="2016-12" db="EMBL/GenBank/DDBJ databases">
        <authorList>
            <person name="Song W.-J."/>
            <person name="Kurnit D.M."/>
        </authorList>
    </citation>
    <scope>NUCLEOTIDE SEQUENCE [LARGE SCALE GENOMIC DNA]</scope>
    <source>
        <strain evidence="2 3">DSM 11393</strain>
    </source>
</reference>
<name>A0A1M7TES6_9BACT</name>
<dbReference type="AlphaFoldDB" id="A0A1M7TES6"/>
<gene>
    <name evidence="2" type="ORF">SAMN02745728_01918</name>
</gene>
<dbReference type="STRING" id="1121455.SAMN02745728_01918"/>
<evidence type="ECO:0000256" key="1">
    <source>
        <dbReference type="SAM" id="SignalP"/>
    </source>
</evidence>
<sequence length="575" mass="62546">MKRITSLVLAGLLGLGCATSASAVEIKASGNYDMAFGWQVQAAKGSTDFRGESFYQEADSDNFKAIQRFRTQIDIIASESLKGVLFFEIGDIDWGQGNGSAFGGAADRSGANSGGALGTDGVNIETRRAYIDWYAPGTDQKLNFRIGLQGLLLPGAVAGSPVLDDDGAAFVTSYKVNDNFALTALWARPWDGQERDGWGADESDEMDMFALIAPVTLDGFKITPWASYLTAGADTPALQDPETNFLFPANLRADGSIDNRRILNNNGGLQPAGDWFVRNPYAHGYSFFDMAVPGQANPIDNRLDPSIGGTDAWWVGTAFEMDLFDPFVVKADIMYGSSSTDNAVRRYNYHAATDTYTTSISDFKTKGWLVDLSVDYKAEWGTPGIMGWYSTGDDRSDWRKGEMGRMPTVSASYGVGSFGTDRSQSGVMTDTQLTTSGIGMWGVGLYVKDVSFIEDLKHSLGVYYYGGTNDKGIIRDLRRSFSGAVPVQGSMGGNPDDLYLVEGEGAWEVNFDHSYKIYENLTFMVDLAYINLDLSSARNVNYTDGVAAPNTRFTSVSGSNVEDAWKAQVGFKYDF</sequence>
<evidence type="ECO:0000313" key="3">
    <source>
        <dbReference type="Proteomes" id="UP000186469"/>
    </source>
</evidence>
<keyword evidence="1" id="KW-0732">Signal</keyword>
<dbReference type="PROSITE" id="PS51257">
    <property type="entry name" value="PROKAR_LIPOPROTEIN"/>
    <property type="match status" value="1"/>
</dbReference>
<keyword evidence="3" id="KW-1185">Reference proteome</keyword>
<protein>
    <submittedName>
        <fullName evidence="2">Uncharacterized protein</fullName>
    </submittedName>
</protein>
<accession>A0A1M7TES6</accession>
<organism evidence="2 3">
    <name type="scientific">Desulfovibrio litoralis DSM 11393</name>
    <dbReference type="NCBI Taxonomy" id="1121455"/>
    <lineage>
        <taxon>Bacteria</taxon>
        <taxon>Pseudomonadati</taxon>
        <taxon>Thermodesulfobacteriota</taxon>
        <taxon>Desulfovibrionia</taxon>
        <taxon>Desulfovibrionales</taxon>
        <taxon>Desulfovibrionaceae</taxon>
        <taxon>Desulfovibrio</taxon>
    </lineage>
</organism>